<dbReference type="Pfam" id="PF01844">
    <property type="entry name" value="HNH"/>
    <property type="match status" value="1"/>
</dbReference>
<dbReference type="PATRIC" id="fig|1171373.8.peg.446"/>
<organism evidence="3 4">
    <name type="scientific">Acidipropionibacterium acidipropionici (strain ATCC 4875 / DSM 20272 / JCM 6432 / NBRC 12425 / NCIMB 8070 / 4)</name>
    <name type="common">Propionibacterium acidipropionici</name>
    <dbReference type="NCBI Taxonomy" id="1171373"/>
    <lineage>
        <taxon>Bacteria</taxon>
        <taxon>Bacillati</taxon>
        <taxon>Actinomycetota</taxon>
        <taxon>Actinomycetes</taxon>
        <taxon>Propionibacteriales</taxon>
        <taxon>Propionibacteriaceae</taxon>
        <taxon>Acidipropionibacterium</taxon>
    </lineage>
</organism>
<proteinExistence type="predicted"/>
<dbReference type="AlphaFoldDB" id="K7RTQ8"/>
<name>K7RTQ8_ACIA4</name>
<dbReference type="Proteomes" id="UP000000214">
    <property type="component" value="Chromosome"/>
</dbReference>
<dbReference type="HOGENOM" id="CLU_1389147_0_0_11"/>
<evidence type="ECO:0000259" key="2">
    <source>
        <dbReference type="SMART" id="SM00507"/>
    </source>
</evidence>
<feature type="compositionally biased region" description="Polar residues" evidence="1">
    <location>
        <begin position="187"/>
        <end position="196"/>
    </location>
</feature>
<feature type="region of interest" description="Disordered" evidence="1">
    <location>
        <begin position="160"/>
        <end position="196"/>
    </location>
</feature>
<accession>K7RTQ8</accession>
<evidence type="ECO:0000313" key="4">
    <source>
        <dbReference type="Proteomes" id="UP000000214"/>
    </source>
</evidence>
<dbReference type="Gene3D" id="1.10.30.50">
    <property type="match status" value="1"/>
</dbReference>
<dbReference type="EMBL" id="CP003493">
    <property type="protein sequence ID" value="AFV88283.1"/>
    <property type="molecule type" value="Genomic_DNA"/>
</dbReference>
<dbReference type="GO" id="GO:0004519">
    <property type="term" value="F:endonuclease activity"/>
    <property type="evidence" value="ECO:0007669"/>
    <property type="project" value="InterPro"/>
</dbReference>
<dbReference type="KEGG" id="pbo:PACID_04410"/>
<dbReference type="eggNOG" id="COG1403">
    <property type="taxonomic scope" value="Bacteria"/>
</dbReference>
<evidence type="ECO:0000313" key="3">
    <source>
        <dbReference type="EMBL" id="AFV88283.1"/>
    </source>
</evidence>
<dbReference type="GO" id="GO:0003676">
    <property type="term" value="F:nucleic acid binding"/>
    <property type="evidence" value="ECO:0007669"/>
    <property type="project" value="InterPro"/>
</dbReference>
<gene>
    <name evidence="3" type="ordered locus">PACID_04410</name>
</gene>
<dbReference type="CDD" id="cd00085">
    <property type="entry name" value="HNHc"/>
    <property type="match status" value="1"/>
</dbReference>
<dbReference type="InterPro" id="IPR003615">
    <property type="entry name" value="HNH_nuc"/>
</dbReference>
<reference evidence="3 4" key="1">
    <citation type="journal article" date="2012" name="BMC Genomics">
        <title>The genome sequence of Propionibacterium acidipropionici provides insights into its biotechnological and industrial potential.</title>
        <authorList>
            <person name="Parizzi L.P."/>
            <person name="Grassi M.C."/>
            <person name="Llerena L.A."/>
            <person name="Carazzolle M.F."/>
            <person name="Queiroz V.L."/>
            <person name="Lunardi I."/>
            <person name="Zeidler A.F."/>
            <person name="Teixeira P.J."/>
            <person name="Mieczkowski P."/>
            <person name="Rincones J."/>
            <person name="Pereira G.A."/>
        </authorList>
    </citation>
    <scope>NUCLEOTIDE SEQUENCE [LARGE SCALE GENOMIC DNA]</scope>
    <source>
        <strain evidence="4">ATCC 4875 / DSM 20272 / JCM 6432 / NBRC 12425 / NCIMB 8070</strain>
    </source>
</reference>
<feature type="domain" description="HNH nuclease" evidence="2">
    <location>
        <begin position="88"/>
        <end position="140"/>
    </location>
</feature>
<evidence type="ECO:0000256" key="1">
    <source>
        <dbReference type="SAM" id="MobiDB-lite"/>
    </source>
</evidence>
<dbReference type="SMART" id="SM00507">
    <property type="entry name" value="HNHc"/>
    <property type="match status" value="1"/>
</dbReference>
<dbReference type="STRING" id="1171373.PACID_04410"/>
<dbReference type="InterPro" id="IPR002711">
    <property type="entry name" value="HNH"/>
</dbReference>
<protein>
    <submittedName>
        <fullName evidence="3">HNH nuclease</fullName>
    </submittedName>
</protein>
<dbReference type="GO" id="GO:0008270">
    <property type="term" value="F:zinc ion binding"/>
    <property type="evidence" value="ECO:0007669"/>
    <property type="project" value="InterPro"/>
</dbReference>
<sequence>MVTLDYMKLLQLAVEAAATGTRPDGSLLDEVSVTRLQAALTGTNETGDDVPATLVRQACCDAGLLPVVLGEASEILDVGREHRLVTPPIRKALTLRDGGCIVPGCTVPAQACQTHHVVPWWNGGATSLDNLVLVCRHHHGLIEPHRYNPGSDQWRIDFDATGTPHVHPPHRMRADLPPGHPDAEENSAPTQDTLIA</sequence>